<protein>
    <submittedName>
        <fullName evidence="2">Uncharacterized protein</fullName>
    </submittedName>
</protein>
<dbReference type="AlphaFoldDB" id="A0A226ESP1"/>
<proteinExistence type="predicted"/>
<feature type="compositionally biased region" description="Acidic residues" evidence="1">
    <location>
        <begin position="22"/>
        <end position="31"/>
    </location>
</feature>
<accession>A0A226ESP1</accession>
<evidence type="ECO:0000313" key="2">
    <source>
        <dbReference type="EMBL" id="OXA60655.1"/>
    </source>
</evidence>
<organism evidence="2 3">
    <name type="scientific">Folsomia candida</name>
    <name type="common">Springtail</name>
    <dbReference type="NCBI Taxonomy" id="158441"/>
    <lineage>
        <taxon>Eukaryota</taxon>
        <taxon>Metazoa</taxon>
        <taxon>Ecdysozoa</taxon>
        <taxon>Arthropoda</taxon>
        <taxon>Hexapoda</taxon>
        <taxon>Collembola</taxon>
        <taxon>Entomobryomorpha</taxon>
        <taxon>Isotomoidea</taxon>
        <taxon>Isotomidae</taxon>
        <taxon>Proisotominae</taxon>
        <taxon>Folsomia</taxon>
    </lineage>
</organism>
<sequence>MSGPRRSQRNIDKDPVEYAGFADEDSDDSINTEESSSSSQTSGEQEEQQPFPHPVPTKRFRRSPPPSDHDDDSDDDEKIEDASFDDAAFRFGEVEANEAIPLVPVPVVVGSSSSSDAVGGDLGGGVPVYSKNPRLQRARISFLEWFKTRDANDDQRRMIMADAGVTSKFKKTVHHALDLGYFVFNGHHNGKPKRQSLWSYFGRMWKGGQSDAQKAHNANPTKKSAKFLGNNNRVFNTPDIHILYLSVLLYLPPHFDLTSFRIGDRPWADLIQDPTIRKQFYFGKWLSSDGVFAMRRVHFTVSPSTSSEIKLRLLNEADPCICLEMMVTLCKEMFVAEQAEGFWMTYGDQFNVMSNSELFIITNTAAIPLENQIAAKILANDHYEDGVTFFEFVDDDVPIRPPNFATLSECETSPFRIRHSSVKERWMANSKEDANIWTRIVTQSNNFHGLPPDLICTKRWDVLFLEMYVLQSMLFIIVRTSLLM</sequence>
<dbReference type="EMBL" id="LNIX01000002">
    <property type="protein sequence ID" value="OXA60655.1"/>
    <property type="molecule type" value="Genomic_DNA"/>
</dbReference>
<evidence type="ECO:0000256" key="1">
    <source>
        <dbReference type="SAM" id="MobiDB-lite"/>
    </source>
</evidence>
<keyword evidence="3" id="KW-1185">Reference proteome</keyword>
<feature type="compositionally biased region" description="Low complexity" evidence="1">
    <location>
        <begin position="32"/>
        <end position="43"/>
    </location>
</feature>
<dbReference type="Proteomes" id="UP000198287">
    <property type="component" value="Unassembled WGS sequence"/>
</dbReference>
<feature type="region of interest" description="Disordered" evidence="1">
    <location>
        <begin position="1"/>
        <end position="78"/>
    </location>
</feature>
<evidence type="ECO:0000313" key="3">
    <source>
        <dbReference type="Proteomes" id="UP000198287"/>
    </source>
</evidence>
<comment type="caution">
    <text evidence="2">The sequence shown here is derived from an EMBL/GenBank/DDBJ whole genome shotgun (WGS) entry which is preliminary data.</text>
</comment>
<name>A0A226ESP1_FOLCA</name>
<reference evidence="2 3" key="1">
    <citation type="submission" date="2015-12" db="EMBL/GenBank/DDBJ databases">
        <title>The genome of Folsomia candida.</title>
        <authorList>
            <person name="Faddeeva A."/>
            <person name="Derks M.F."/>
            <person name="Anvar Y."/>
            <person name="Smit S."/>
            <person name="Van Straalen N."/>
            <person name="Roelofs D."/>
        </authorList>
    </citation>
    <scope>NUCLEOTIDE SEQUENCE [LARGE SCALE GENOMIC DNA]</scope>
    <source>
        <strain evidence="2 3">VU population</strain>
        <tissue evidence="2">Whole body</tissue>
    </source>
</reference>
<gene>
    <name evidence="2" type="ORF">Fcan01_05678</name>
</gene>
<feature type="compositionally biased region" description="Acidic residues" evidence="1">
    <location>
        <begin position="69"/>
        <end position="78"/>
    </location>
</feature>